<gene>
    <name evidence="2" type="ORF">BKA67DRAFT_533091</name>
</gene>
<dbReference type="OrthoDB" id="3880401at2759"/>
<evidence type="ECO:0000313" key="2">
    <source>
        <dbReference type="EMBL" id="KAH6657909.1"/>
    </source>
</evidence>
<dbReference type="EMBL" id="JAGPXC010000002">
    <property type="protein sequence ID" value="KAH6657909.1"/>
    <property type="molecule type" value="Genomic_DNA"/>
</dbReference>
<protein>
    <submittedName>
        <fullName evidence="2">Uncharacterized protein</fullName>
    </submittedName>
</protein>
<dbReference type="RefSeq" id="XP_045962143.1">
    <property type="nucleotide sequence ID" value="XM_046099651.1"/>
</dbReference>
<dbReference type="AlphaFoldDB" id="A0A9P8UTG7"/>
<evidence type="ECO:0000313" key="3">
    <source>
        <dbReference type="Proteomes" id="UP000758603"/>
    </source>
</evidence>
<dbReference type="GeneID" id="70128543"/>
<keyword evidence="3" id="KW-1185">Reference proteome</keyword>
<proteinExistence type="predicted"/>
<feature type="region of interest" description="Disordered" evidence="1">
    <location>
        <begin position="1"/>
        <end position="23"/>
    </location>
</feature>
<name>A0A9P8UTG7_9PEZI</name>
<accession>A0A9P8UTG7</accession>
<dbReference type="Proteomes" id="UP000758603">
    <property type="component" value="Unassembled WGS sequence"/>
</dbReference>
<sequence length="331" mass="37042">MATLPQDVSSHNQDRAAEIWSGPSNQDKKAENFSPMYLYHVVLQLCYLNTSPCNLVKSTHVVGTYTSFSAAETAARTCFVDAGYDPDHFKVSFINIDSIRRDNCITSGKTLGLLAITLEGFEFQVHICTSANSRALTSNQNSCLVEKQLWHVLLTIVRCLDEEIRSTTIEGTFQNFEDAKEYASTILLPIDNTMTRTSFAHYEELPLHESECTREDNVLAYALSHDGTFSVVSLIKEYKPRERCKNIIIILLNEIGASSVYTSRTKLLSSLDTLRSTFDFSAHEGVVLAPHTLDIQKSRGKSDRAKATKGAMKKGATYYVKGIKHSNRCMR</sequence>
<feature type="compositionally biased region" description="Polar residues" evidence="1">
    <location>
        <begin position="1"/>
        <end position="11"/>
    </location>
</feature>
<comment type="caution">
    <text evidence="2">The sequence shown here is derived from an EMBL/GenBank/DDBJ whole genome shotgun (WGS) entry which is preliminary data.</text>
</comment>
<reference evidence="2" key="1">
    <citation type="journal article" date="2021" name="Nat. Commun.">
        <title>Genetic determinants of endophytism in the Arabidopsis root mycobiome.</title>
        <authorList>
            <person name="Mesny F."/>
            <person name="Miyauchi S."/>
            <person name="Thiergart T."/>
            <person name="Pickel B."/>
            <person name="Atanasova L."/>
            <person name="Karlsson M."/>
            <person name="Huettel B."/>
            <person name="Barry K.W."/>
            <person name="Haridas S."/>
            <person name="Chen C."/>
            <person name="Bauer D."/>
            <person name="Andreopoulos W."/>
            <person name="Pangilinan J."/>
            <person name="LaButti K."/>
            <person name="Riley R."/>
            <person name="Lipzen A."/>
            <person name="Clum A."/>
            <person name="Drula E."/>
            <person name="Henrissat B."/>
            <person name="Kohler A."/>
            <person name="Grigoriev I.V."/>
            <person name="Martin F.M."/>
            <person name="Hacquard S."/>
        </authorList>
    </citation>
    <scope>NUCLEOTIDE SEQUENCE</scope>
    <source>
        <strain evidence="2">MPI-SDFR-AT-0073</strain>
    </source>
</reference>
<evidence type="ECO:0000256" key="1">
    <source>
        <dbReference type="SAM" id="MobiDB-lite"/>
    </source>
</evidence>
<organism evidence="2 3">
    <name type="scientific">Truncatella angustata</name>
    <dbReference type="NCBI Taxonomy" id="152316"/>
    <lineage>
        <taxon>Eukaryota</taxon>
        <taxon>Fungi</taxon>
        <taxon>Dikarya</taxon>
        <taxon>Ascomycota</taxon>
        <taxon>Pezizomycotina</taxon>
        <taxon>Sordariomycetes</taxon>
        <taxon>Xylariomycetidae</taxon>
        <taxon>Amphisphaeriales</taxon>
        <taxon>Sporocadaceae</taxon>
        <taxon>Truncatella</taxon>
    </lineage>
</organism>